<evidence type="ECO:0000313" key="1">
    <source>
        <dbReference type="EMBL" id="KAF3510224.1"/>
    </source>
</evidence>
<gene>
    <name evidence="1" type="ORF">F2Q69_00005821</name>
</gene>
<sequence>MIWLRYMGASVEEQTRVHGFGSYPVDRCPRQFGHYVETWSALDRSLLVRYVATDSFAGWSLRSDRLSGLVGRYVATDRMAWSVAT</sequence>
<comment type="caution">
    <text evidence="1">The sequence shown here is derived from an EMBL/GenBank/DDBJ whole genome shotgun (WGS) entry which is preliminary data.</text>
</comment>
<accession>A0A8S9NYR3</accession>
<dbReference type="AlphaFoldDB" id="A0A8S9NYR3"/>
<name>A0A8S9NYR3_BRACR</name>
<reference evidence="1" key="1">
    <citation type="submission" date="2019-12" db="EMBL/GenBank/DDBJ databases">
        <title>Genome sequencing and annotation of Brassica cretica.</title>
        <authorList>
            <person name="Studholme D.J."/>
            <person name="Sarris P."/>
        </authorList>
    </citation>
    <scope>NUCLEOTIDE SEQUENCE</scope>
    <source>
        <strain evidence="1">PFS-109/04</strain>
        <tissue evidence="1">Leaf</tissue>
    </source>
</reference>
<dbReference type="EMBL" id="QGKX02001521">
    <property type="protein sequence ID" value="KAF3510224.1"/>
    <property type="molecule type" value="Genomic_DNA"/>
</dbReference>
<protein>
    <submittedName>
        <fullName evidence="1">Uncharacterized protein</fullName>
    </submittedName>
</protein>
<dbReference type="Proteomes" id="UP000712600">
    <property type="component" value="Unassembled WGS sequence"/>
</dbReference>
<organism evidence="1 2">
    <name type="scientific">Brassica cretica</name>
    <name type="common">Mustard</name>
    <dbReference type="NCBI Taxonomy" id="69181"/>
    <lineage>
        <taxon>Eukaryota</taxon>
        <taxon>Viridiplantae</taxon>
        <taxon>Streptophyta</taxon>
        <taxon>Embryophyta</taxon>
        <taxon>Tracheophyta</taxon>
        <taxon>Spermatophyta</taxon>
        <taxon>Magnoliopsida</taxon>
        <taxon>eudicotyledons</taxon>
        <taxon>Gunneridae</taxon>
        <taxon>Pentapetalae</taxon>
        <taxon>rosids</taxon>
        <taxon>malvids</taxon>
        <taxon>Brassicales</taxon>
        <taxon>Brassicaceae</taxon>
        <taxon>Brassiceae</taxon>
        <taxon>Brassica</taxon>
    </lineage>
</organism>
<proteinExistence type="predicted"/>
<evidence type="ECO:0000313" key="2">
    <source>
        <dbReference type="Proteomes" id="UP000712600"/>
    </source>
</evidence>